<gene>
    <name evidence="1" type="ORF">AB5J57_14085</name>
</gene>
<accession>A0AB39LPK6</accession>
<name>A0AB39LPK6_9ACTN</name>
<dbReference type="InterPro" id="IPR046270">
    <property type="entry name" value="DUF6303"/>
</dbReference>
<protein>
    <submittedName>
        <fullName evidence="1">DUF6303 family protein</fullName>
    </submittedName>
</protein>
<organism evidence="1">
    <name type="scientific">Streptomyces sp. R02</name>
    <dbReference type="NCBI Taxonomy" id="3238623"/>
    <lineage>
        <taxon>Bacteria</taxon>
        <taxon>Bacillati</taxon>
        <taxon>Actinomycetota</taxon>
        <taxon>Actinomycetes</taxon>
        <taxon>Kitasatosporales</taxon>
        <taxon>Streptomycetaceae</taxon>
        <taxon>Streptomyces</taxon>
    </lineage>
</organism>
<dbReference type="RefSeq" id="WP_369156356.1">
    <property type="nucleotide sequence ID" value="NZ_CP163429.1"/>
</dbReference>
<sequence length="93" mass="10081">MRTLTAQMSSDGGAWRLYVVLYGETEWPTFRWERTGPVPTGAERRAALASLGYEVAPGAVWSWTEDSRDHGDDSTPVLLIAAVTVRGRDGGAA</sequence>
<dbReference type="AlphaFoldDB" id="A0AB39LPK6"/>
<dbReference type="Pfam" id="PF19820">
    <property type="entry name" value="DUF6303"/>
    <property type="match status" value="1"/>
</dbReference>
<dbReference type="EMBL" id="CP163429">
    <property type="protein sequence ID" value="XDP94590.1"/>
    <property type="molecule type" value="Genomic_DNA"/>
</dbReference>
<evidence type="ECO:0000313" key="1">
    <source>
        <dbReference type="EMBL" id="XDP94590.1"/>
    </source>
</evidence>
<proteinExistence type="predicted"/>
<reference evidence="1" key="1">
    <citation type="submission" date="2024-07" db="EMBL/GenBank/DDBJ databases">
        <authorList>
            <person name="Yu S.T."/>
        </authorList>
    </citation>
    <scope>NUCLEOTIDE SEQUENCE</scope>
    <source>
        <strain evidence="1">R02</strain>
    </source>
</reference>